<keyword evidence="3" id="KW-0677">Repeat</keyword>
<evidence type="ECO:0000259" key="4">
    <source>
        <dbReference type="Pfam" id="PF23609"/>
    </source>
</evidence>
<dbReference type="InterPro" id="IPR001680">
    <property type="entry name" value="WD40_rpt"/>
</dbReference>
<dbReference type="Proteomes" id="UP000604046">
    <property type="component" value="Unassembled WGS sequence"/>
</dbReference>
<dbReference type="Gene3D" id="2.130.10.10">
    <property type="entry name" value="YVTN repeat-like/Quinoprotein amine dehydrogenase"/>
    <property type="match status" value="1"/>
</dbReference>
<keyword evidence="2" id="KW-0853">WD repeat</keyword>
<name>A0A812SJE4_9DINO</name>
<dbReference type="SMART" id="SM00320">
    <property type="entry name" value="WD40"/>
    <property type="match status" value="3"/>
</dbReference>
<reference evidence="5" key="1">
    <citation type="submission" date="2021-02" db="EMBL/GenBank/DDBJ databases">
        <authorList>
            <person name="Dougan E. K."/>
            <person name="Rhodes N."/>
            <person name="Thang M."/>
            <person name="Chan C."/>
        </authorList>
    </citation>
    <scope>NUCLEOTIDE SEQUENCE</scope>
</reference>
<dbReference type="InterPro" id="IPR015943">
    <property type="entry name" value="WD40/YVTN_repeat-like_dom_sf"/>
</dbReference>
<dbReference type="GO" id="GO:0016567">
    <property type="term" value="P:protein ubiquitination"/>
    <property type="evidence" value="ECO:0007669"/>
    <property type="project" value="TreeGrafter"/>
</dbReference>
<keyword evidence="6" id="KW-1185">Reference proteome</keyword>
<evidence type="ECO:0000256" key="2">
    <source>
        <dbReference type="ARBA" id="ARBA00022574"/>
    </source>
</evidence>
<dbReference type="InterPro" id="IPR040323">
    <property type="entry name" value="EIPR1"/>
</dbReference>
<accession>A0A812SJE4</accession>
<dbReference type="PANTHER" id="PTHR14205">
    <property type="entry name" value="WD-REPEAT PROTEIN"/>
    <property type="match status" value="1"/>
</dbReference>
<protein>
    <submittedName>
        <fullName evidence="5">Eipr1 protein</fullName>
    </submittedName>
</protein>
<feature type="domain" description="EIPR1-like beta-propeller" evidence="4">
    <location>
        <begin position="2"/>
        <end position="113"/>
    </location>
</feature>
<dbReference type="OrthoDB" id="427795at2759"/>
<dbReference type="InterPro" id="IPR059104">
    <property type="entry name" value="Beta-prop_EIPR1-like"/>
</dbReference>
<evidence type="ECO:0000313" key="5">
    <source>
        <dbReference type="EMBL" id="CAE7486459.1"/>
    </source>
</evidence>
<comment type="similarity">
    <text evidence="1">Belongs to the WD repeat EIPR1 family.</text>
</comment>
<proteinExistence type="inferred from homology"/>
<comment type="caution">
    <text evidence="5">The sequence shown here is derived from an EMBL/GenBank/DDBJ whole genome shotgun (WGS) entry which is preliminary data.</text>
</comment>
<evidence type="ECO:0000313" key="6">
    <source>
        <dbReference type="Proteomes" id="UP000604046"/>
    </source>
</evidence>
<dbReference type="Pfam" id="PF23609">
    <property type="entry name" value="Beta-prop_EIPR1"/>
    <property type="match status" value="1"/>
</dbReference>
<dbReference type="EMBL" id="CAJNDS010002461">
    <property type="protein sequence ID" value="CAE7486459.1"/>
    <property type="molecule type" value="Genomic_DNA"/>
</dbReference>
<dbReference type="AlphaFoldDB" id="A0A812SJE4"/>
<evidence type="ECO:0000256" key="3">
    <source>
        <dbReference type="ARBA" id="ARBA00022737"/>
    </source>
</evidence>
<dbReference type="Pfam" id="PF00400">
    <property type="entry name" value="WD40"/>
    <property type="match status" value="1"/>
</dbReference>
<gene>
    <name evidence="5" type="primary">eipr1</name>
    <name evidence="5" type="ORF">SNAT2548_LOCUS27291</name>
</gene>
<organism evidence="5 6">
    <name type="scientific">Symbiodinium natans</name>
    <dbReference type="NCBI Taxonomy" id="878477"/>
    <lineage>
        <taxon>Eukaryota</taxon>
        <taxon>Sar</taxon>
        <taxon>Alveolata</taxon>
        <taxon>Dinophyceae</taxon>
        <taxon>Suessiales</taxon>
        <taxon>Symbiodiniaceae</taxon>
        <taxon>Symbiodinium</taxon>
    </lineage>
</organism>
<dbReference type="SUPFAM" id="SSF50978">
    <property type="entry name" value="WD40 repeat-like"/>
    <property type="match status" value="1"/>
</dbReference>
<dbReference type="InterPro" id="IPR036322">
    <property type="entry name" value="WD40_repeat_dom_sf"/>
</dbReference>
<dbReference type="PANTHER" id="PTHR14205:SF15">
    <property type="entry name" value="EARP AND GARP COMPLEX-INTERACTING PROTEIN 1"/>
    <property type="match status" value="1"/>
</dbReference>
<sequence>MGACLDPHHRQQLSTVDDGHLKTWDLRSSRLAFRKDGVHLFGAKDVDYNPNVPYQVLTTGEDACLRFWDLRQLSTCLRSLSGGHHHWVVKARFNAHHDQLVLSCGTDSMVCLWRATSVASAPLGGKRGEEAARASDGLVRKYEEHEDSCYSCCWSSSDAWVFASVSFDGKLVVNRVPDEEKYRILM</sequence>
<evidence type="ECO:0000256" key="1">
    <source>
        <dbReference type="ARBA" id="ARBA00005672"/>
    </source>
</evidence>